<sequence>MINFIVFILTELYNVAHHFFLQYGIICTCNQYIYFDFGVHRCFRLTANVAIWISFKSALTTMCRSNSNANFVCKIIHKGHQLYNRSSILSNTTVQIESTSATNCGSRPYKTSLESTPQCITWDMCTTGTTSKIDNICLMYDTSMGSASMISPSTSNVAGKSLTTIDAALRQASAEI</sequence>
<evidence type="ECO:0000313" key="2">
    <source>
        <dbReference type="Proteomes" id="UP000475862"/>
    </source>
</evidence>
<dbReference type="AlphaFoldDB" id="A0A6G0TXS8"/>
<gene>
    <name evidence="1" type="ORF">AGLY_004311</name>
</gene>
<dbReference type="EMBL" id="VYZN01000013">
    <property type="protein sequence ID" value="KAE9541066.1"/>
    <property type="molecule type" value="Genomic_DNA"/>
</dbReference>
<evidence type="ECO:0000313" key="1">
    <source>
        <dbReference type="EMBL" id="KAE9541066.1"/>
    </source>
</evidence>
<organism evidence="1 2">
    <name type="scientific">Aphis glycines</name>
    <name type="common">Soybean aphid</name>
    <dbReference type="NCBI Taxonomy" id="307491"/>
    <lineage>
        <taxon>Eukaryota</taxon>
        <taxon>Metazoa</taxon>
        <taxon>Ecdysozoa</taxon>
        <taxon>Arthropoda</taxon>
        <taxon>Hexapoda</taxon>
        <taxon>Insecta</taxon>
        <taxon>Pterygota</taxon>
        <taxon>Neoptera</taxon>
        <taxon>Paraneoptera</taxon>
        <taxon>Hemiptera</taxon>
        <taxon>Sternorrhyncha</taxon>
        <taxon>Aphidomorpha</taxon>
        <taxon>Aphidoidea</taxon>
        <taxon>Aphididae</taxon>
        <taxon>Aphidini</taxon>
        <taxon>Aphis</taxon>
        <taxon>Aphis</taxon>
    </lineage>
</organism>
<name>A0A6G0TXS8_APHGL</name>
<reference evidence="1 2" key="1">
    <citation type="submission" date="2019-08" db="EMBL/GenBank/DDBJ databases">
        <title>The genome of the soybean aphid Biotype 1, its phylome, world population structure and adaptation to the North American continent.</title>
        <authorList>
            <person name="Giordano R."/>
            <person name="Donthu R.K."/>
            <person name="Hernandez A.G."/>
            <person name="Wright C.L."/>
            <person name="Zimin A.V."/>
        </authorList>
    </citation>
    <scope>NUCLEOTIDE SEQUENCE [LARGE SCALE GENOMIC DNA]</scope>
    <source>
        <tissue evidence="1">Whole aphids</tissue>
    </source>
</reference>
<dbReference type="Proteomes" id="UP000475862">
    <property type="component" value="Unassembled WGS sequence"/>
</dbReference>
<proteinExistence type="predicted"/>
<keyword evidence="2" id="KW-1185">Reference proteome</keyword>
<comment type="caution">
    <text evidence="1">The sequence shown here is derived from an EMBL/GenBank/DDBJ whole genome shotgun (WGS) entry which is preliminary data.</text>
</comment>
<protein>
    <submittedName>
        <fullName evidence="1">Uncharacterized protein</fullName>
    </submittedName>
</protein>
<accession>A0A6G0TXS8</accession>